<dbReference type="Proteomes" id="UP000266673">
    <property type="component" value="Unassembled WGS sequence"/>
</dbReference>
<organism evidence="2 3">
    <name type="scientific">Gigaspora rosea</name>
    <dbReference type="NCBI Taxonomy" id="44941"/>
    <lineage>
        <taxon>Eukaryota</taxon>
        <taxon>Fungi</taxon>
        <taxon>Fungi incertae sedis</taxon>
        <taxon>Mucoromycota</taxon>
        <taxon>Glomeromycotina</taxon>
        <taxon>Glomeromycetes</taxon>
        <taxon>Diversisporales</taxon>
        <taxon>Gigasporaceae</taxon>
        <taxon>Gigaspora</taxon>
    </lineage>
</organism>
<protein>
    <submittedName>
        <fullName evidence="2">Uncharacterized protein</fullName>
    </submittedName>
</protein>
<gene>
    <name evidence="2" type="ORF">C2G38_2033258</name>
</gene>
<feature type="transmembrane region" description="Helical" evidence="1">
    <location>
        <begin position="64"/>
        <end position="85"/>
    </location>
</feature>
<name>A0A397VLX1_9GLOM</name>
<dbReference type="EMBL" id="QKWP01000291">
    <property type="protein sequence ID" value="RIB22821.1"/>
    <property type="molecule type" value="Genomic_DNA"/>
</dbReference>
<keyword evidence="1" id="KW-1133">Transmembrane helix</keyword>
<evidence type="ECO:0000256" key="1">
    <source>
        <dbReference type="SAM" id="Phobius"/>
    </source>
</evidence>
<evidence type="ECO:0000313" key="3">
    <source>
        <dbReference type="Proteomes" id="UP000266673"/>
    </source>
</evidence>
<evidence type="ECO:0000313" key="2">
    <source>
        <dbReference type="EMBL" id="RIB22821.1"/>
    </source>
</evidence>
<keyword evidence="1" id="KW-0812">Transmembrane</keyword>
<sequence>MKTYILLILCLGYYESDNGLLDSSDTFLHDVSRKNSYKWLSTFDPTNSIQPISTPPTSPSTINVGFAIVSAIIGGIIGVIAGFMAKTIMNRNRYNPINDATTQSAISDQELIQ</sequence>
<comment type="caution">
    <text evidence="2">The sequence shown here is derived from an EMBL/GenBank/DDBJ whole genome shotgun (WGS) entry which is preliminary data.</text>
</comment>
<keyword evidence="1" id="KW-0472">Membrane</keyword>
<proteinExistence type="predicted"/>
<keyword evidence="3" id="KW-1185">Reference proteome</keyword>
<accession>A0A397VLX1</accession>
<reference evidence="2 3" key="1">
    <citation type="submission" date="2018-06" db="EMBL/GenBank/DDBJ databases">
        <title>Comparative genomics reveals the genomic features of Rhizophagus irregularis, R. cerebriforme, R. diaphanum and Gigaspora rosea, and their symbiotic lifestyle signature.</title>
        <authorList>
            <person name="Morin E."/>
            <person name="San Clemente H."/>
            <person name="Chen E.C.H."/>
            <person name="De La Providencia I."/>
            <person name="Hainaut M."/>
            <person name="Kuo A."/>
            <person name="Kohler A."/>
            <person name="Murat C."/>
            <person name="Tang N."/>
            <person name="Roy S."/>
            <person name="Loubradou J."/>
            <person name="Henrissat B."/>
            <person name="Grigoriev I.V."/>
            <person name="Corradi N."/>
            <person name="Roux C."/>
            <person name="Martin F.M."/>
        </authorList>
    </citation>
    <scope>NUCLEOTIDE SEQUENCE [LARGE SCALE GENOMIC DNA]</scope>
    <source>
        <strain evidence="2 3">DAOM 194757</strain>
    </source>
</reference>
<dbReference type="AlphaFoldDB" id="A0A397VLX1"/>